<evidence type="ECO:0000313" key="2">
    <source>
        <dbReference type="Proteomes" id="UP000078542"/>
    </source>
</evidence>
<keyword evidence="2" id="KW-1185">Reference proteome</keyword>
<organism evidence="1 2">
    <name type="scientific">Cyphomyrmex costatus</name>
    <dbReference type="NCBI Taxonomy" id="456900"/>
    <lineage>
        <taxon>Eukaryota</taxon>
        <taxon>Metazoa</taxon>
        <taxon>Ecdysozoa</taxon>
        <taxon>Arthropoda</taxon>
        <taxon>Hexapoda</taxon>
        <taxon>Insecta</taxon>
        <taxon>Pterygota</taxon>
        <taxon>Neoptera</taxon>
        <taxon>Endopterygota</taxon>
        <taxon>Hymenoptera</taxon>
        <taxon>Apocrita</taxon>
        <taxon>Aculeata</taxon>
        <taxon>Formicoidea</taxon>
        <taxon>Formicidae</taxon>
        <taxon>Myrmicinae</taxon>
        <taxon>Cyphomyrmex</taxon>
    </lineage>
</organism>
<gene>
    <name evidence="1" type="ORF">ALC62_10611</name>
</gene>
<proteinExistence type="predicted"/>
<dbReference type="AlphaFoldDB" id="A0A195CF11"/>
<reference evidence="1 2" key="1">
    <citation type="submission" date="2016-03" db="EMBL/GenBank/DDBJ databases">
        <title>Cyphomyrmex costatus WGS genome.</title>
        <authorList>
            <person name="Nygaard S."/>
            <person name="Hu H."/>
            <person name="Boomsma J."/>
            <person name="Zhang G."/>
        </authorList>
    </citation>
    <scope>NUCLEOTIDE SEQUENCE [LARGE SCALE GENOMIC DNA]</scope>
    <source>
        <strain evidence="1">MS0001</strain>
        <tissue evidence="1">Whole body</tissue>
    </source>
</reference>
<dbReference type="EMBL" id="KQ977935">
    <property type="protein sequence ID" value="KYM98643.1"/>
    <property type="molecule type" value="Genomic_DNA"/>
</dbReference>
<sequence>SAGIITKRIAPPRHLFDTLTVTCEIISSIFSRIPSLFLRRLLHLQVPWHVLLAANSAQSLAASESLGRPSCRFQVGAKYLQVEDTCKSKHSKGEIIFSVNILLINRVRIELDRVTIIMFITRNNNMQAGPAVINSSDRAAGYRPGLNYR</sequence>
<name>A0A195CF11_9HYME</name>
<dbReference type="Proteomes" id="UP000078542">
    <property type="component" value="Unassembled WGS sequence"/>
</dbReference>
<evidence type="ECO:0000313" key="1">
    <source>
        <dbReference type="EMBL" id="KYM98643.1"/>
    </source>
</evidence>
<feature type="non-terminal residue" evidence="1">
    <location>
        <position position="1"/>
    </location>
</feature>
<protein>
    <submittedName>
        <fullName evidence="1">Uncharacterized protein</fullName>
    </submittedName>
</protein>
<accession>A0A195CF11</accession>